<dbReference type="SMART" id="SM00388">
    <property type="entry name" value="HisKA"/>
    <property type="match status" value="1"/>
</dbReference>
<dbReference type="SUPFAM" id="SSF47384">
    <property type="entry name" value="Homodimeric domain of signal transducing histidine kinase"/>
    <property type="match status" value="1"/>
</dbReference>
<dbReference type="CDD" id="cd00156">
    <property type="entry name" value="REC"/>
    <property type="match status" value="1"/>
</dbReference>
<evidence type="ECO:0000259" key="9">
    <source>
        <dbReference type="PROSITE" id="PS50110"/>
    </source>
</evidence>
<dbReference type="InterPro" id="IPR036097">
    <property type="entry name" value="HisK_dim/P_sf"/>
</dbReference>
<dbReference type="SMART" id="SM00448">
    <property type="entry name" value="REC"/>
    <property type="match status" value="1"/>
</dbReference>
<accession>A0ABW5UH56</accession>
<dbReference type="InterPro" id="IPR003661">
    <property type="entry name" value="HisK_dim/P_dom"/>
</dbReference>
<evidence type="ECO:0000256" key="3">
    <source>
        <dbReference type="ARBA" id="ARBA00022553"/>
    </source>
</evidence>
<dbReference type="InterPro" id="IPR036890">
    <property type="entry name" value="HATPase_C_sf"/>
</dbReference>
<feature type="domain" description="Response regulatory" evidence="9">
    <location>
        <begin position="499"/>
        <end position="612"/>
    </location>
</feature>
<dbReference type="CDD" id="cd00082">
    <property type="entry name" value="HisKA"/>
    <property type="match status" value="1"/>
</dbReference>
<protein>
    <recommendedName>
        <fullName evidence="2">histidine kinase</fullName>
        <ecNumber evidence="2">2.7.13.3</ecNumber>
    </recommendedName>
</protein>
<reference evidence="11" key="1">
    <citation type="journal article" date="2019" name="Int. J. Syst. Evol. Microbiol.">
        <title>The Global Catalogue of Microorganisms (GCM) 10K type strain sequencing project: providing services to taxonomists for standard genome sequencing and annotation.</title>
        <authorList>
            <consortium name="The Broad Institute Genomics Platform"/>
            <consortium name="The Broad Institute Genome Sequencing Center for Infectious Disease"/>
            <person name="Wu L."/>
            <person name="Ma J."/>
        </authorList>
    </citation>
    <scope>NUCLEOTIDE SEQUENCE [LARGE SCALE GENOMIC DNA]</scope>
    <source>
        <strain evidence="11">TISTR 1906</strain>
    </source>
</reference>
<dbReference type="Pfam" id="PF00072">
    <property type="entry name" value="Response_reg"/>
    <property type="match status" value="1"/>
</dbReference>
<evidence type="ECO:0000256" key="1">
    <source>
        <dbReference type="ARBA" id="ARBA00000085"/>
    </source>
</evidence>
<dbReference type="SUPFAM" id="SSF55874">
    <property type="entry name" value="ATPase domain of HSP90 chaperone/DNA topoisomerase II/histidine kinase"/>
    <property type="match status" value="1"/>
</dbReference>
<evidence type="ECO:0000313" key="11">
    <source>
        <dbReference type="Proteomes" id="UP001597463"/>
    </source>
</evidence>
<proteinExistence type="predicted"/>
<keyword evidence="10" id="KW-0547">Nucleotide-binding</keyword>
<dbReference type="GO" id="GO:0005524">
    <property type="term" value="F:ATP binding"/>
    <property type="evidence" value="ECO:0007669"/>
    <property type="project" value="UniProtKB-KW"/>
</dbReference>
<dbReference type="InterPro" id="IPR001789">
    <property type="entry name" value="Sig_transdc_resp-reg_receiver"/>
</dbReference>
<keyword evidence="7" id="KW-1133">Transmembrane helix</keyword>
<dbReference type="SUPFAM" id="SSF52172">
    <property type="entry name" value="CheY-like"/>
    <property type="match status" value="1"/>
</dbReference>
<evidence type="ECO:0000256" key="4">
    <source>
        <dbReference type="ARBA" id="ARBA00022679"/>
    </source>
</evidence>
<dbReference type="InterPro" id="IPR003594">
    <property type="entry name" value="HATPase_dom"/>
</dbReference>
<evidence type="ECO:0000256" key="6">
    <source>
        <dbReference type="PROSITE-ProRule" id="PRU00169"/>
    </source>
</evidence>
<evidence type="ECO:0000313" key="10">
    <source>
        <dbReference type="EMBL" id="MFD2752466.1"/>
    </source>
</evidence>
<feature type="transmembrane region" description="Helical" evidence="7">
    <location>
        <begin position="138"/>
        <end position="157"/>
    </location>
</feature>
<keyword evidence="3 6" id="KW-0597">Phosphoprotein</keyword>
<dbReference type="SMART" id="SM00387">
    <property type="entry name" value="HATPase_c"/>
    <property type="match status" value="1"/>
</dbReference>
<sequence length="617" mass="68122">MATSSERDPAGVADAPGLQAVDLRARLRLLQSLTSRGSSEAAALLIPLAILWMASRNAPALAISLLTWWGMMACMALGLMSLRMRLHRQWREFEAGTQEVDAPTLMRWERQLALTGLANGLMWSAAIAFTWSSGNGELRLFVYLALVGVLASGTTFLAPVPVVFWCFFAGIYAPMLLAAPWYFPSKARYLLPLLLLFGATIARHAWGARHFVRQQLAHERERQALADSYQAARIEAEHALAEKNWFLSAASHDLRQPLHALGLMLEATRQRNRDAEVASLLDEVQDCARDLGTMFNDLLDLSRLEGHALVQHPQAVAVAGVFEEARRVFAHDASQRGLKLSIFMPRRHAAVLHADPALLRQMVFNLLQNALRYTASGGVLLGCRRRQGRWLLQVWDTGAGIAPEDQARIFARHYRTQHSQAREMADAQPPSLRGRGLGLSVVALAARHMGVDYGVRSRLGHGSCFWLHWPAQPETRDAEVAASLAAGPPNRLLPQLQGRCLVLDDEALVGQAMERILQAWGVEVSWVRTARQAAAVLADGWRPDFVLCDQQLENGEQGFDVLQQLLQHLPQASGALMSGDLAALEQAQEQGYLVLPKPLQPQELHAVLAHCLAQPRA</sequence>
<dbReference type="Pfam" id="PF02518">
    <property type="entry name" value="HATPase_c"/>
    <property type="match status" value="1"/>
</dbReference>
<dbReference type="InterPro" id="IPR011006">
    <property type="entry name" value="CheY-like_superfamily"/>
</dbReference>
<dbReference type="Gene3D" id="3.40.50.2300">
    <property type="match status" value="1"/>
</dbReference>
<dbReference type="InterPro" id="IPR004358">
    <property type="entry name" value="Sig_transdc_His_kin-like_C"/>
</dbReference>
<feature type="transmembrane region" description="Helical" evidence="7">
    <location>
        <begin position="33"/>
        <end position="54"/>
    </location>
</feature>
<evidence type="ECO:0000259" key="8">
    <source>
        <dbReference type="PROSITE" id="PS50109"/>
    </source>
</evidence>
<feature type="transmembrane region" description="Helical" evidence="7">
    <location>
        <begin position="60"/>
        <end position="82"/>
    </location>
</feature>
<dbReference type="PROSITE" id="PS50110">
    <property type="entry name" value="RESPONSE_REGULATORY"/>
    <property type="match status" value="1"/>
</dbReference>
<dbReference type="RefSeq" id="WP_066479796.1">
    <property type="nucleotide sequence ID" value="NZ_BCNT01000010.1"/>
</dbReference>
<keyword evidence="7" id="KW-0812">Transmembrane</keyword>
<comment type="caution">
    <text evidence="10">The sequence shown here is derived from an EMBL/GenBank/DDBJ whole genome shotgun (WGS) entry which is preliminary data.</text>
</comment>
<dbReference type="EMBL" id="JBHUMV010000001">
    <property type="protein sequence ID" value="MFD2752466.1"/>
    <property type="molecule type" value="Genomic_DNA"/>
</dbReference>
<dbReference type="Gene3D" id="1.10.287.130">
    <property type="match status" value="1"/>
</dbReference>
<keyword evidence="10" id="KW-0067">ATP-binding</keyword>
<dbReference type="PRINTS" id="PR00344">
    <property type="entry name" value="BCTRLSENSOR"/>
</dbReference>
<feature type="modified residue" description="4-aspartylphosphate" evidence="6">
    <location>
        <position position="549"/>
    </location>
</feature>
<dbReference type="Proteomes" id="UP001597463">
    <property type="component" value="Unassembled WGS sequence"/>
</dbReference>
<keyword evidence="7" id="KW-0472">Membrane</keyword>
<organism evidence="10 11">
    <name type="scientific">Comamonas terrae</name>
    <dbReference type="NCBI Taxonomy" id="673548"/>
    <lineage>
        <taxon>Bacteria</taxon>
        <taxon>Pseudomonadati</taxon>
        <taxon>Pseudomonadota</taxon>
        <taxon>Betaproteobacteria</taxon>
        <taxon>Burkholderiales</taxon>
        <taxon>Comamonadaceae</taxon>
        <taxon>Comamonas</taxon>
    </lineage>
</organism>
<dbReference type="PANTHER" id="PTHR43047:SF9">
    <property type="entry name" value="HISTIDINE KINASE"/>
    <property type="match status" value="1"/>
</dbReference>
<dbReference type="InterPro" id="IPR005467">
    <property type="entry name" value="His_kinase_dom"/>
</dbReference>
<feature type="transmembrane region" description="Helical" evidence="7">
    <location>
        <begin position="162"/>
        <end position="183"/>
    </location>
</feature>
<comment type="catalytic activity">
    <reaction evidence="1">
        <text>ATP + protein L-histidine = ADP + protein N-phospho-L-histidine.</text>
        <dbReference type="EC" id="2.7.13.3"/>
    </reaction>
</comment>
<keyword evidence="11" id="KW-1185">Reference proteome</keyword>
<dbReference type="EC" id="2.7.13.3" evidence="2"/>
<dbReference type="Pfam" id="PF00512">
    <property type="entry name" value="HisKA"/>
    <property type="match status" value="1"/>
</dbReference>
<evidence type="ECO:0000256" key="2">
    <source>
        <dbReference type="ARBA" id="ARBA00012438"/>
    </source>
</evidence>
<keyword evidence="5" id="KW-0418">Kinase</keyword>
<evidence type="ECO:0000256" key="5">
    <source>
        <dbReference type="ARBA" id="ARBA00022777"/>
    </source>
</evidence>
<dbReference type="PANTHER" id="PTHR43047">
    <property type="entry name" value="TWO-COMPONENT HISTIDINE PROTEIN KINASE"/>
    <property type="match status" value="1"/>
</dbReference>
<dbReference type="Gene3D" id="3.30.565.10">
    <property type="entry name" value="Histidine kinase-like ATPase, C-terminal domain"/>
    <property type="match status" value="1"/>
</dbReference>
<evidence type="ECO:0000256" key="7">
    <source>
        <dbReference type="SAM" id="Phobius"/>
    </source>
</evidence>
<feature type="transmembrane region" description="Helical" evidence="7">
    <location>
        <begin position="112"/>
        <end position="132"/>
    </location>
</feature>
<keyword evidence="4" id="KW-0808">Transferase</keyword>
<dbReference type="PROSITE" id="PS50109">
    <property type="entry name" value="HIS_KIN"/>
    <property type="match status" value="1"/>
</dbReference>
<name>A0ABW5UH56_9BURK</name>
<feature type="domain" description="Histidine kinase" evidence="8">
    <location>
        <begin position="249"/>
        <end position="473"/>
    </location>
</feature>
<gene>
    <name evidence="10" type="ORF">ACFSW6_00075</name>
</gene>